<comment type="subcellular location">
    <subcellularLocation>
        <location evidence="1 7">Endoplasmic reticulum membrane</location>
        <topology evidence="1 7">Single-pass membrane protein</topology>
    </subcellularLocation>
</comment>
<keyword evidence="6 7" id="KW-0411">Iron-sulfur</keyword>
<keyword evidence="3 7" id="KW-0001">2Fe-2S</keyword>
<feature type="signal peptide" evidence="8">
    <location>
        <begin position="1"/>
        <end position="19"/>
    </location>
</feature>
<dbReference type="InterPro" id="IPR045131">
    <property type="entry name" value="CISD1/2"/>
</dbReference>
<feature type="chain" id="PRO_5033955886" description="CDGSH iron-sulfur domain-containing protein 2 homologue" evidence="8">
    <location>
        <begin position="20"/>
        <end position="184"/>
    </location>
</feature>
<evidence type="ECO:0000256" key="3">
    <source>
        <dbReference type="ARBA" id="ARBA00022714"/>
    </source>
</evidence>
<keyword evidence="4 7" id="KW-0479">Metal-binding</keyword>
<dbReference type="GO" id="GO:0051537">
    <property type="term" value="F:2 iron, 2 sulfur cluster binding"/>
    <property type="evidence" value="ECO:0007669"/>
    <property type="project" value="UniProtKB-UniRule"/>
</dbReference>
<dbReference type="PANTHER" id="PTHR13680:SF5">
    <property type="entry name" value="CDGSH IRON-SULFUR DOMAIN-CONTAINING PROTEIN 1"/>
    <property type="match status" value="1"/>
</dbReference>
<dbReference type="Gene3D" id="3.40.5.90">
    <property type="entry name" value="CDGSH iron-sulfur domain, mitoNEET-type"/>
    <property type="match status" value="1"/>
</dbReference>
<dbReference type="EMBL" id="HBUF01200445">
    <property type="protein sequence ID" value="CAG6661717.1"/>
    <property type="molecule type" value="Transcribed_RNA"/>
</dbReference>
<dbReference type="GO" id="GO:0005789">
    <property type="term" value="C:endoplasmic reticulum membrane"/>
    <property type="evidence" value="ECO:0007669"/>
    <property type="project" value="UniProtKB-SubCell"/>
</dbReference>
<comment type="cofactor">
    <cofactor evidence="7">
        <name>[2Fe-2S] cluster</name>
        <dbReference type="ChEBI" id="CHEBI:190135"/>
    </cofactor>
    <text evidence="7">Binds 1 [2Fe-2S] cluster.</text>
</comment>
<sequence length="184" mass="21764">MLSLDILLLCIAYPNFVLGDTTTHEADVFTHSEEFLDPHRRPKPTTTTEYVPITIDQSYEDYVMNTTCLGAWKLNQFDEIYRGTTHQWVPNPDFTTDLNMLVNADVKKNQSQPIVDYVMIDDMKPMNAYCRCWRSKKFPLCDGRHLWWNNRTGDNVGPVFIKDRHLLNDSKEFYNFMCKIRRRK</sequence>
<dbReference type="PANTHER" id="PTHR13680">
    <property type="entry name" value="CDGSH IRON-SULFUR DOMAIN-CONTAINING PROTEIN 1"/>
    <property type="match status" value="1"/>
</dbReference>
<evidence type="ECO:0000256" key="8">
    <source>
        <dbReference type="SAM" id="SignalP"/>
    </source>
</evidence>
<evidence type="ECO:0000313" key="10">
    <source>
        <dbReference type="EMBL" id="CAG6661716.1"/>
    </source>
</evidence>
<dbReference type="Pfam" id="PF09360">
    <property type="entry name" value="zf-CDGSH"/>
    <property type="match status" value="1"/>
</dbReference>
<dbReference type="InterPro" id="IPR018967">
    <property type="entry name" value="FeS-contain_CDGSH-typ"/>
</dbReference>
<dbReference type="SMART" id="SM00704">
    <property type="entry name" value="ZnF_CDGSH"/>
    <property type="match status" value="1"/>
</dbReference>
<evidence type="ECO:0000256" key="2">
    <source>
        <dbReference type="ARBA" id="ARBA00008624"/>
    </source>
</evidence>
<evidence type="ECO:0000256" key="7">
    <source>
        <dbReference type="RuleBase" id="RU369084"/>
    </source>
</evidence>
<evidence type="ECO:0000256" key="4">
    <source>
        <dbReference type="ARBA" id="ARBA00022723"/>
    </source>
</evidence>
<evidence type="ECO:0000256" key="1">
    <source>
        <dbReference type="ARBA" id="ARBA00004389"/>
    </source>
</evidence>
<keyword evidence="7" id="KW-0256">Endoplasmic reticulum</keyword>
<organism evidence="10">
    <name type="scientific">Cacopsylla melanoneura</name>
    <dbReference type="NCBI Taxonomy" id="428564"/>
    <lineage>
        <taxon>Eukaryota</taxon>
        <taxon>Metazoa</taxon>
        <taxon>Ecdysozoa</taxon>
        <taxon>Arthropoda</taxon>
        <taxon>Hexapoda</taxon>
        <taxon>Insecta</taxon>
        <taxon>Pterygota</taxon>
        <taxon>Neoptera</taxon>
        <taxon>Paraneoptera</taxon>
        <taxon>Hemiptera</taxon>
        <taxon>Sternorrhyncha</taxon>
        <taxon>Psylloidea</taxon>
        <taxon>Psyllidae</taxon>
        <taxon>Psyllinae</taxon>
        <taxon>Cacopsylla</taxon>
    </lineage>
</organism>
<dbReference type="GO" id="GO:0005741">
    <property type="term" value="C:mitochondrial outer membrane"/>
    <property type="evidence" value="ECO:0007669"/>
    <property type="project" value="TreeGrafter"/>
</dbReference>
<name>A0A8D8S2E3_9HEMI</name>
<dbReference type="AlphaFoldDB" id="A0A8D8S2E3"/>
<protein>
    <recommendedName>
        <fullName evidence="7">CDGSH iron-sulfur domain-containing protein 2 homologue</fullName>
    </recommendedName>
</protein>
<feature type="domain" description="Iron-binding zinc finger CDGSH type" evidence="9">
    <location>
        <begin position="113"/>
        <end position="151"/>
    </location>
</feature>
<dbReference type="EMBL" id="HBUF01200443">
    <property type="protein sequence ID" value="CAG6661715.1"/>
    <property type="molecule type" value="Transcribed_RNA"/>
</dbReference>
<accession>A0A8D8S2E3</accession>
<dbReference type="GO" id="GO:0010506">
    <property type="term" value="P:regulation of autophagy"/>
    <property type="evidence" value="ECO:0007669"/>
    <property type="project" value="UniProtKB-UniRule"/>
</dbReference>
<evidence type="ECO:0000256" key="5">
    <source>
        <dbReference type="ARBA" id="ARBA00023004"/>
    </source>
</evidence>
<comment type="similarity">
    <text evidence="2 7">Belongs to the CISD protein family. CISD2 subfamily.</text>
</comment>
<evidence type="ECO:0000256" key="6">
    <source>
        <dbReference type="ARBA" id="ARBA00023014"/>
    </source>
</evidence>
<keyword evidence="8" id="KW-0732">Signal</keyword>
<reference evidence="10" key="1">
    <citation type="submission" date="2021-05" db="EMBL/GenBank/DDBJ databases">
        <authorList>
            <person name="Alioto T."/>
            <person name="Alioto T."/>
            <person name="Gomez Garrido J."/>
        </authorList>
    </citation>
    <scope>NUCLEOTIDE SEQUENCE</scope>
</reference>
<dbReference type="InterPro" id="IPR042216">
    <property type="entry name" value="MitoNEET_CISD"/>
</dbReference>
<dbReference type="GO" id="GO:0046872">
    <property type="term" value="F:metal ion binding"/>
    <property type="evidence" value="ECO:0007669"/>
    <property type="project" value="UniProtKB-UniRule"/>
</dbReference>
<dbReference type="EMBL" id="HBUF01200444">
    <property type="protein sequence ID" value="CAG6661716.1"/>
    <property type="molecule type" value="Transcribed_RNA"/>
</dbReference>
<proteinExistence type="inferred from homology"/>
<keyword evidence="5 7" id="KW-0408">Iron</keyword>
<evidence type="ECO:0000259" key="9">
    <source>
        <dbReference type="SMART" id="SM00704"/>
    </source>
</evidence>